<keyword evidence="1" id="KW-0175">Coiled coil</keyword>
<proteinExistence type="predicted"/>
<evidence type="ECO:0000313" key="2">
    <source>
        <dbReference type="EMBL" id="PRP88017.1"/>
    </source>
</evidence>
<evidence type="ECO:0000256" key="1">
    <source>
        <dbReference type="SAM" id="Coils"/>
    </source>
</evidence>
<accession>A0A2P6NVL8</accession>
<dbReference type="Proteomes" id="UP000241769">
    <property type="component" value="Unassembled WGS sequence"/>
</dbReference>
<reference evidence="2 3" key="1">
    <citation type="journal article" date="2018" name="Genome Biol. Evol.">
        <title>Multiple Roots of Fruiting Body Formation in Amoebozoa.</title>
        <authorList>
            <person name="Hillmann F."/>
            <person name="Forbes G."/>
            <person name="Novohradska S."/>
            <person name="Ferling I."/>
            <person name="Riege K."/>
            <person name="Groth M."/>
            <person name="Westermann M."/>
            <person name="Marz M."/>
            <person name="Spaller T."/>
            <person name="Winckler T."/>
            <person name="Schaap P."/>
            <person name="Glockner G."/>
        </authorList>
    </citation>
    <scope>NUCLEOTIDE SEQUENCE [LARGE SCALE GENOMIC DNA]</scope>
    <source>
        <strain evidence="2 3">Jena</strain>
    </source>
</reference>
<keyword evidence="3" id="KW-1185">Reference proteome</keyword>
<comment type="caution">
    <text evidence="2">The sequence shown here is derived from an EMBL/GenBank/DDBJ whole genome shotgun (WGS) entry which is preliminary data.</text>
</comment>
<gene>
    <name evidence="2" type="ORF">PROFUN_04445</name>
</gene>
<protein>
    <submittedName>
        <fullName evidence="2">Uncharacterized protein</fullName>
    </submittedName>
</protein>
<name>A0A2P6NVL8_9EUKA</name>
<dbReference type="InParanoid" id="A0A2P6NVL8"/>
<sequence length="719" mass="82964">MNRTAQSEQISLRLESLEAQMRAHKNRTLDCEADAARLFEEWVRLKEDIDRHREVVSPVDSSLVSPITLLNEIDSRMAHLAEQFSTDHNYSIQSLTTSSTAATKCLTEMAEQSDKDYGQPADQFITALDNSITQLYDQPVDGPILDNPSLKKRVFQQMLREDANEDSRHKRICQFIDEVTSQMHQGKASIAHKDWLIASKDEKIESSDQTIASRDQTIAHKDEEIRILKAEKDQLYRYLHRPRQPGETKRPNWETMQMDLPLRLGEREPTPSQPTEGVAPISSDVWSSILDYVPTSGLCAPSFTSRTLRDGIRLTLHSRIPKGSRWWRGSKEMSVESEDIVQWWMSQIRGPLLLELRVAIRIDRPDIVDLLRRDKVQPGWSIKDITWEAIASGSKRPIVTSILPLAWRERISTEVMQWCVDNNIRPFGGYLESFPLNVSRETLQLAIDHGCITRDSRVLFRESDNDTLEDLKWLHERHVLHEFICDEAAIHDRLDVLHWAVENGYKLYRSAEKAVIQKGSADTLEWMIHSEEADEEKIIDWGRKAAKAGNLELLFHDSIWRHCNNREELNDGNVRCIRTTNFLSRLLNTNRETSEGNTEAALERNAIRLRREGKWKYFGQIENGHEKPPSVAVPSTSSLWEDHKEHDSIMAHTADNLIFGINSIDFNTRKKKSQGEEDQGIEREREAHMQSVVTTSKLIVAQSRRKNLDPFHTFEFDKD</sequence>
<dbReference type="EMBL" id="MDYQ01000015">
    <property type="protein sequence ID" value="PRP88017.1"/>
    <property type="molecule type" value="Genomic_DNA"/>
</dbReference>
<dbReference type="AlphaFoldDB" id="A0A2P6NVL8"/>
<organism evidence="2 3">
    <name type="scientific">Planoprotostelium fungivorum</name>
    <dbReference type="NCBI Taxonomy" id="1890364"/>
    <lineage>
        <taxon>Eukaryota</taxon>
        <taxon>Amoebozoa</taxon>
        <taxon>Evosea</taxon>
        <taxon>Variosea</taxon>
        <taxon>Cavosteliida</taxon>
        <taxon>Cavosteliaceae</taxon>
        <taxon>Planoprotostelium</taxon>
    </lineage>
</organism>
<feature type="coiled-coil region" evidence="1">
    <location>
        <begin position="7"/>
        <end position="34"/>
    </location>
</feature>
<evidence type="ECO:0000313" key="3">
    <source>
        <dbReference type="Proteomes" id="UP000241769"/>
    </source>
</evidence>